<dbReference type="SUPFAM" id="SSF52096">
    <property type="entry name" value="ClpP/crotonase"/>
    <property type="match status" value="1"/>
</dbReference>
<dbReference type="PANTHER" id="PTHR43602">
    <property type="match status" value="1"/>
</dbReference>
<dbReference type="InterPro" id="IPR001753">
    <property type="entry name" value="Enoyl-CoA_hydra/iso"/>
</dbReference>
<sequence>MTMSALIETAQEGQVQVLTLGNGVAHPLSLAMIAALHEAIDAAAADAGTNVIVLHGPGKIFCAGHDLKEIARHRSEPDHGRAYLEELFTACGQMMMAITMSPKPVIAICEGIATAGGLQLLASCDLAYASPGATFCLPGVVNGGFCTTPAVAVSRAVGRKQVMELALSGTPVNADWALSAGLINRILPENELMPFVMDFAKTLASRHQKAVGDGKQALYRQLDMPLAEAYDHATGVMIGHFMDSERIARDLEKWAR</sequence>
<dbReference type="RefSeq" id="WP_380717612.1">
    <property type="nucleotide sequence ID" value="NZ_JBHSGI010000009.1"/>
</dbReference>
<keyword evidence="2" id="KW-0809">Transit peptide</keyword>
<dbReference type="InterPro" id="IPR052377">
    <property type="entry name" value="Mitochondrial_ECH-domain"/>
</dbReference>
<keyword evidence="5" id="KW-1185">Reference proteome</keyword>
<evidence type="ECO:0000313" key="4">
    <source>
        <dbReference type="EMBL" id="MFC4669202.1"/>
    </source>
</evidence>
<organism evidence="4 5">
    <name type="scientific">Seohaeicola nanhaiensis</name>
    <dbReference type="NCBI Taxonomy" id="1387282"/>
    <lineage>
        <taxon>Bacteria</taxon>
        <taxon>Pseudomonadati</taxon>
        <taxon>Pseudomonadota</taxon>
        <taxon>Alphaproteobacteria</taxon>
        <taxon>Rhodobacterales</taxon>
        <taxon>Roseobacteraceae</taxon>
        <taxon>Seohaeicola</taxon>
    </lineage>
</organism>
<gene>
    <name evidence="4" type="ORF">ACFO5X_11600</name>
</gene>
<dbReference type="EMBL" id="JBHSGI010000009">
    <property type="protein sequence ID" value="MFC4669202.1"/>
    <property type="molecule type" value="Genomic_DNA"/>
</dbReference>
<dbReference type="InterPro" id="IPR029045">
    <property type="entry name" value="ClpP/crotonase-like_dom_sf"/>
</dbReference>
<reference evidence="5" key="1">
    <citation type="journal article" date="2019" name="Int. J. Syst. Evol. Microbiol.">
        <title>The Global Catalogue of Microorganisms (GCM) 10K type strain sequencing project: providing services to taxonomists for standard genome sequencing and annotation.</title>
        <authorList>
            <consortium name="The Broad Institute Genomics Platform"/>
            <consortium name="The Broad Institute Genome Sequencing Center for Infectious Disease"/>
            <person name="Wu L."/>
            <person name="Ma J."/>
        </authorList>
    </citation>
    <scope>NUCLEOTIDE SEQUENCE [LARGE SCALE GENOMIC DNA]</scope>
    <source>
        <strain evidence="5">CGMCC 4.7283</strain>
    </source>
</reference>
<dbReference type="Gene3D" id="1.10.287.2460">
    <property type="match status" value="1"/>
</dbReference>
<comment type="caution">
    <text evidence="4">The sequence shown here is derived from an EMBL/GenBank/DDBJ whole genome shotgun (WGS) entry which is preliminary data.</text>
</comment>
<keyword evidence="3" id="KW-0443">Lipid metabolism</keyword>
<evidence type="ECO:0000256" key="3">
    <source>
        <dbReference type="ARBA" id="ARBA00023098"/>
    </source>
</evidence>
<dbReference type="Gene3D" id="3.90.226.10">
    <property type="entry name" value="2-enoyl-CoA Hydratase, Chain A, domain 1"/>
    <property type="match status" value="1"/>
</dbReference>
<protein>
    <submittedName>
        <fullName evidence="4">Enoyl-CoA hydratase-related protein</fullName>
    </submittedName>
</protein>
<dbReference type="Proteomes" id="UP001595973">
    <property type="component" value="Unassembled WGS sequence"/>
</dbReference>
<dbReference type="CDD" id="cd06558">
    <property type="entry name" value="crotonase-like"/>
    <property type="match status" value="1"/>
</dbReference>
<evidence type="ECO:0000313" key="5">
    <source>
        <dbReference type="Proteomes" id="UP001595973"/>
    </source>
</evidence>
<evidence type="ECO:0000256" key="2">
    <source>
        <dbReference type="ARBA" id="ARBA00022946"/>
    </source>
</evidence>
<dbReference type="PANTHER" id="PTHR43602:SF1">
    <property type="entry name" value="ENOYL-COA HYDRATASE DOMAIN-CONTAINING PROTEIN 3, MITOCHONDRIAL"/>
    <property type="match status" value="1"/>
</dbReference>
<dbReference type="Pfam" id="PF00378">
    <property type="entry name" value="ECH_1"/>
    <property type="match status" value="1"/>
</dbReference>
<name>A0ABV9KGH5_9RHOB</name>
<evidence type="ECO:0000256" key="1">
    <source>
        <dbReference type="ARBA" id="ARBA00022832"/>
    </source>
</evidence>
<keyword evidence="1" id="KW-0276">Fatty acid metabolism</keyword>
<accession>A0ABV9KGH5</accession>
<proteinExistence type="predicted"/>